<dbReference type="NCBIfam" id="NF033631">
    <property type="entry name" value="SLATT_5"/>
    <property type="match status" value="1"/>
</dbReference>
<dbReference type="InterPro" id="IPR041115">
    <property type="entry name" value="SLATT_5"/>
</dbReference>
<gene>
    <name evidence="3" type="ORF">NCTC11165_00768</name>
</gene>
<keyword evidence="1" id="KW-0812">Transmembrane</keyword>
<feature type="transmembrane region" description="Helical" evidence="1">
    <location>
        <begin position="63"/>
        <end position="88"/>
    </location>
</feature>
<feature type="transmembrane region" description="Helical" evidence="1">
    <location>
        <begin position="177"/>
        <end position="198"/>
    </location>
</feature>
<protein>
    <recommendedName>
        <fullName evidence="2">SMODS and SLOG-associating 2TM effector domain-containing protein</fullName>
    </recommendedName>
</protein>
<evidence type="ECO:0000313" key="3">
    <source>
        <dbReference type="EMBL" id="SPU42618.1"/>
    </source>
</evidence>
<reference evidence="3 4" key="1">
    <citation type="submission" date="2018-06" db="EMBL/GenBank/DDBJ databases">
        <authorList>
            <consortium name="Pathogen Informatics"/>
            <person name="Doyle S."/>
        </authorList>
    </citation>
    <scope>NUCLEOTIDE SEQUENCE [LARGE SCALE GENOMIC DNA]</scope>
    <source>
        <strain evidence="3 4">NCTC11165</strain>
    </source>
</reference>
<keyword evidence="1" id="KW-1133">Transmembrane helix</keyword>
<proteinExistence type="predicted"/>
<dbReference type="AlphaFoldDB" id="A0A2X1ACN0"/>
<keyword evidence="1" id="KW-0472">Membrane</keyword>
<feature type="domain" description="SMODS and SLOG-associating 2TM effector" evidence="2">
    <location>
        <begin position="11"/>
        <end position="196"/>
    </location>
</feature>
<evidence type="ECO:0000313" key="4">
    <source>
        <dbReference type="Proteomes" id="UP000250358"/>
    </source>
</evidence>
<evidence type="ECO:0000259" key="2">
    <source>
        <dbReference type="Pfam" id="PF18160"/>
    </source>
</evidence>
<name>A0A2X1ACN0_BREDI</name>
<dbReference type="Pfam" id="PF18160">
    <property type="entry name" value="SLATT_5"/>
    <property type="match status" value="1"/>
</dbReference>
<feature type="transmembrane region" description="Helical" evidence="1">
    <location>
        <begin position="38"/>
        <end position="57"/>
    </location>
</feature>
<dbReference type="EMBL" id="UAQM01000001">
    <property type="protein sequence ID" value="SPU42618.1"/>
    <property type="molecule type" value="Genomic_DNA"/>
</dbReference>
<accession>A0A2X1ACN0</accession>
<sequence length="205" mass="23865">MSDKYWDEYPLLRTMTKLRNARFKASERLSRRYKWHSLALVVFSIYVIALTILPNFFRDLSSYTLQIVSYVSAVSSVFVVALSMYLAFSEDVVRAKYLHDNAKKVTNLYNRYRTEIYNYANSNTNEKIDNIKYEQMYSEIMDTCPYNHDPIDFNYAMLSLEKISIIRGASTRVSEFLSVYLWPMAAFTLPPVAIFAGLKLAPIAM</sequence>
<organism evidence="3 4">
    <name type="scientific">Brevundimonas diminuta</name>
    <name type="common">Pseudomonas diminuta</name>
    <dbReference type="NCBI Taxonomy" id="293"/>
    <lineage>
        <taxon>Bacteria</taxon>
        <taxon>Pseudomonadati</taxon>
        <taxon>Pseudomonadota</taxon>
        <taxon>Alphaproteobacteria</taxon>
        <taxon>Caulobacterales</taxon>
        <taxon>Caulobacteraceae</taxon>
        <taxon>Brevundimonas</taxon>
    </lineage>
</organism>
<dbReference type="Proteomes" id="UP000250358">
    <property type="component" value="Unassembled WGS sequence"/>
</dbReference>
<evidence type="ECO:0000256" key="1">
    <source>
        <dbReference type="SAM" id="Phobius"/>
    </source>
</evidence>
<dbReference type="RefSeq" id="WP_128115084.1">
    <property type="nucleotide sequence ID" value="NZ_UAQM01000001.1"/>
</dbReference>